<organism evidence="2 3">
    <name type="scientific">Camellia sinensis var. sinensis</name>
    <name type="common">China tea</name>
    <dbReference type="NCBI Taxonomy" id="542762"/>
    <lineage>
        <taxon>Eukaryota</taxon>
        <taxon>Viridiplantae</taxon>
        <taxon>Streptophyta</taxon>
        <taxon>Embryophyta</taxon>
        <taxon>Tracheophyta</taxon>
        <taxon>Spermatophyta</taxon>
        <taxon>Magnoliopsida</taxon>
        <taxon>eudicotyledons</taxon>
        <taxon>Gunneridae</taxon>
        <taxon>Pentapetalae</taxon>
        <taxon>asterids</taxon>
        <taxon>Ericales</taxon>
        <taxon>Theaceae</taxon>
        <taxon>Camellia</taxon>
    </lineage>
</organism>
<dbReference type="InterPro" id="IPR036047">
    <property type="entry name" value="F-box-like_dom_sf"/>
</dbReference>
<comment type="caution">
    <text evidence="2">The sequence shown here is derived from an EMBL/GenBank/DDBJ whole genome shotgun (WGS) entry which is preliminary data.</text>
</comment>
<evidence type="ECO:0000313" key="2">
    <source>
        <dbReference type="EMBL" id="THG16244.1"/>
    </source>
</evidence>
<dbReference type="PROSITE" id="PS50181">
    <property type="entry name" value="FBOX"/>
    <property type="match status" value="1"/>
</dbReference>
<dbReference type="PANTHER" id="PTHR31672">
    <property type="entry name" value="BNACNNG10540D PROTEIN"/>
    <property type="match status" value="1"/>
</dbReference>
<dbReference type="Pfam" id="PF00646">
    <property type="entry name" value="F-box"/>
    <property type="match status" value="1"/>
</dbReference>
<protein>
    <recommendedName>
        <fullName evidence="1">F-box domain-containing protein</fullName>
    </recommendedName>
</protein>
<dbReference type="AlphaFoldDB" id="A0A4S4EJL1"/>
<dbReference type="InterPro" id="IPR001810">
    <property type="entry name" value="F-box_dom"/>
</dbReference>
<dbReference type="Gene3D" id="1.20.1280.50">
    <property type="match status" value="1"/>
</dbReference>
<accession>A0A4S4EJL1</accession>
<keyword evidence="3" id="KW-1185">Reference proteome</keyword>
<name>A0A4S4EJL1_CAMSN</name>
<dbReference type="InterPro" id="IPR050796">
    <property type="entry name" value="SCF_F-box_component"/>
</dbReference>
<dbReference type="PANTHER" id="PTHR31672:SF10">
    <property type="entry name" value="F-BOX DOMAIN-CONTAINING PROTEIN"/>
    <property type="match status" value="1"/>
</dbReference>
<dbReference type="EMBL" id="SDRB02004188">
    <property type="protein sequence ID" value="THG16244.1"/>
    <property type="molecule type" value="Genomic_DNA"/>
</dbReference>
<evidence type="ECO:0000259" key="1">
    <source>
        <dbReference type="PROSITE" id="PS50181"/>
    </source>
</evidence>
<dbReference type="InterPro" id="IPR013187">
    <property type="entry name" value="F-box-assoc_dom_typ3"/>
</dbReference>
<sequence length="409" mass="46885">MSDCIPRELLIDILTRLPAETLVRFTLVCKSWYSLITSPSFISHHLNRTISNPNSTHLLLRYCTEDPIQQEHYSLRCDDPINNTFKEYAKLNFPFTCIDPPFGLVGSCNGLICISDDQACYNHEMFLWNPLIRKSVSIPYPNVRFRSHGSFMHSLGFGFDSVSNDFKVVRIVHIGLDCNRVPPEVELYTLKTGIWSNISDKALPYIVVERSRQAYINGVSHWVAHTPRYGHGGIFRNLIVSFNMNDEVFGEISFPEGIAGEDKWMQKMSLLVFGETLCLIQHCKSYGEPPHCSIWMMKQYGVADSWVRQIKIDLSGGFFRKPIGMRKNGEVLLGTREGYLVSYDPESKRIIYLGVQGTIDSDCWYSFDVDTYMESLVLLDKGADFCDEVISDRFCAKRVKRTDRTQDLL</sequence>
<dbReference type="SMART" id="SM00256">
    <property type="entry name" value="FBOX"/>
    <property type="match status" value="1"/>
</dbReference>
<dbReference type="CDD" id="cd22157">
    <property type="entry name" value="F-box_AtFBW1-like"/>
    <property type="match status" value="1"/>
</dbReference>
<reference evidence="2 3" key="1">
    <citation type="journal article" date="2018" name="Proc. Natl. Acad. Sci. U.S.A.">
        <title>Draft genome sequence of Camellia sinensis var. sinensis provides insights into the evolution of the tea genome and tea quality.</title>
        <authorList>
            <person name="Wei C."/>
            <person name="Yang H."/>
            <person name="Wang S."/>
            <person name="Zhao J."/>
            <person name="Liu C."/>
            <person name="Gao L."/>
            <person name="Xia E."/>
            <person name="Lu Y."/>
            <person name="Tai Y."/>
            <person name="She G."/>
            <person name="Sun J."/>
            <person name="Cao H."/>
            <person name="Tong W."/>
            <person name="Gao Q."/>
            <person name="Li Y."/>
            <person name="Deng W."/>
            <person name="Jiang X."/>
            <person name="Wang W."/>
            <person name="Chen Q."/>
            <person name="Zhang S."/>
            <person name="Li H."/>
            <person name="Wu J."/>
            <person name="Wang P."/>
            <person name="Li P."/>
            <person name="Shi C."/>
            <person name="Zheng F."/>
            <person name="Jian J."/>
            <person name="Huang B."/>
            <person name="Shan D."/>
            <person name="Shi M."/>
            <person name="Fang C."/>
            <person name="Yue Y."/>
            <person name="Li F."/>
            <person name="Li D."/>
            <person name="Wei S."/>
            <person name="Han B."/>
            <person name="Jiang C."/>
            <person name="Yin Y."/>
            <person name="Xia T."/>
            <person name="Zhang Z."/>
            <person name="Bennetzen J.L."/>
            <person name="Zhao S."/>
            <person name="Wan X."/>
        </authorList>
    </citation>
    <scope>NUCLEOTIDE SEQUENCE [LARGE SCALE GENOMIC DNA]</scope>
    <source>
        <strain evidence="3">cv. Shuchazao</strain>
        <tissue evidence="2">Leaf</tissue>
    </source>
</reference>
<dbReference type="SUPFAM" id="SSF81383">
    <property type="entry name" value="F-box domain"/>
    <property type="match status" value="1"/>
</dbReference>
<dbReference type="InterPro" id="IPR017451">
    <property type="entry name" value="F-box-assoc_interact_dom"/>
</dbReference>
<proteinExistence type="predicted"/>
<feature type="domain" description="F-box" evidence="1">
    <location>
        <begin position="1"/>
        <end position="45"/>
    </location>
</feature>
<dbReference type="NCBIfam" id="TIGR01640">
    <property type="entry name" value="F_box_assoc_1"/>
    <property type="match status" value="1"/>
</dbReference>
<gene>
    <name evidence="2" type="ORF">TEA_027967</name>
</gene>
<evidence type="ECO:0000313" key="3">
    <source>
        <dbReference type="Proteomes" id="UP000306102"/>
    </source>
</evidence>
<dbReference type="Proteomes" id="UP000306102">
    <property type="component" value="Unassembled WGS sequence"/>
</dbReference>
<dbReference type="Pfam" id="PF08268">
    <property type="entry name" value="FBA_3"/>
    <property type="match status" value="1"/>
</dbReference>